<protein>
    <submittedName>
        <fullName evidence="5">ABC-2 type transport system ATP-binding protein</fullName>
    </submittedName>
</protein>
<dbReference type="PROSITE" id="PS00211">
    <property type="entry name" value="ABC_TRANSPORTER_1"/>
    <property type="match status" value="1"/>
</dbReference>
<dbReference type="InterPro" id="IPR017871">
    <property type="entry name" value="ABC_transporter-like_CS"/>
</dbReference>
<dbReference type="Proteomes" id="UP000198833">
    <property type="component" value="Unassembled WGS sequence"/>
</dbReference>
<dbReference type="AlphaFoldDB" id="A0A1H9GAD6"/>
<gene>
    <name evidence="5" type="ORF">SAMN04488558_11224</name>
</gene>
<keyword evidence="6" id="KW-1185">Reference proteome</keyword>
<evidence type="ECO:0000256" key="2">
    <source>
        <dbReference type="ARBA" id="ARBA00022741"/>
    </source>
</evidence>
<accession>A0A1H9GAD6</accession>
<evidence type="ECO:0000256" key="1">
    <source>
        <dbReference type="ARBA" id="ARBA00022448"/>
    </source>
</evidence>
<name>A0A1H9GAD6_9LACT</name>
<dbReference type="STRING" id="89093.SAMN04488558_11224"/>
<feature type="domain" description="ABC transporter" evidence="4">
    <location>
        <begin position="2"/>
        <end position="232"/>
    </location>
</feature>
<organism evidence="5 6">
    <name type="scientific">Ignavigranum ruoffiae</name>
    <dbReference type="NCBI Taxonomy" id="89093"/>
    <lineage>
        <taxon>Bacteria</taxon>
        <taxon>Bacillati</taxon>
        <taxon>Bacillota</taxon>
        <taxon>Bacilli</taxon>
        <taxon>Lactobacillales</taxon>
        <taxon>Aerococcaceae</taxon>
        <taxon>Ignavigranum</taxon>
    </lineage>
</organism>
<sequence length="243" mass="26920">MLEVEHLYSGYQNVAVIQDVSFNLKAGQITGLIGLNGAGKSTLLKTILGLLPIQSGRVAINQQTLDQDHQAYARQIAYIPETPILYEGLTLQEHIEMTALGYGLDRQTALDRAQPLLERFRLSQNLNWFPTHFSKGMKQKVMVICALITDAQLFIIDEPFLGLDPLAIRDLTDLLKGRAEAGAAILLTTHVLSIAPNLCDHYLLLQKGQLKGAGNLADLRQHFEMPSASLEDIYIRMTEGVVE</sequence>
<dbReference type="InterPro" id="IPR027417">
    <property type="entry name" value="P-loop_NTPase"/>
</dbReference>
<dbReference type="SMART" id="SM00382">
    <property type="entry name" value="AAA"/>
    <property type="match status" value="1"/>
</dbReference>
<reference evidence="5 6" key="1">
    <citation type="submission" date="2016-10" db="EMBL/GenBank/DDBJ databases">
        <authorList>
            <person name="de Groot N.N."/>
        </authorList>
    </citation>
    <scope>NUCLEOTIDE SEQUENCE [LARGE SCALE GENOMIC DNA]</scope>
    <source>
        <strain evidence="5 6">DSM 15695</strain>
    </source>
</reference>
<dbReference type="EMBL" id="FOEN01000012">
    <property type="protein sequence ID" value="SEQ47081.1"/>
    <property type="molecule type" value="Genomic_DNA"/>
</dbReference>
<dbReference type="InterPro" id="IPR003593">
    <property type="entry name" value="AAA+_ATPase"/>
</dbReference>
<keyword evidence="1" id="KW-0813">Transport</keyword>
<evidence type="ECO:0000256" key="3">
    <source>
        <dbReference type="ARBA" id="ARBA00022840"/>
    </source>
</evidence>
<keyword evidence="3 5" id="KW-0067">ATP-binding</keyword>
<dbReference type="InterPro" id="IPR051782">
    <property type="entry name" value="ABC_Transporter_VariousFunc"/>
</dbReference>
<dbReference type="RefSeq" id="WP_092572589.1">
    <property type="nucleotide sequence ID" value="NZ_CP149446.1"/>
</dbReference>
<keyword evidence="2" id="KW-0547">Nucleotide-binding</keyword>
<evidence type="ECO:0000313" key="5">
    <source>
        <dbReference type="EMBL" id="SEQ47081.1"/>
    </source>
</evidence>
<dbReference type="SUPFAM" id="SSF52540">
    <property type="entry name" value="P-loop containing nucleoside triphosphate hydrolases"/>
    <property type="match status" value="1"/>
</dbReference>
<dbReference type="GO" id="GO:0005524">
    <property type="term" value="F:ATP binding"/>
    <property type="evidence" value="ECO:0007669"/>
    <property type="project" value="UniProtKB-KW"/>
</dbReference>
<dbReference type="CDD" id="cd03230">
    <property type="entry name" value="ABC_DR_subfamily_A"/>
    <property type="match status" value="1"/>
</dbReference>
<dbReference type="GO" id="GO:0016887">
    <property type="term" value="F:ATP hydrolysis activity"/>
    <property type="evidence" value="ECO:0007669"/>
    <property type="project" value="InterPro"/>
</dbReference>
<dbReference type="Gene3D" id="3.40.50.300">
    <property type="entry name" value="P-loop containing nucleotide triphosphate hydrolases"/>
    <property type="match status" value="1"/>
</dbReference>
<dbReference type="InterPro" id="IPR003439">
    <property type="entry name" value="ABC_transporter-like_ATP-bd"/>
</dbReference>
<dbReference type="OrthoDB" id="9804819at2"/>
<dbReference type="PANTHER" id="PTHR42939:SF5">
    <property type="entry name" value="ABC-TYPE TRANSPORTER ATP-BINDING PROTEIN ECSA"/>
    <property type="match status" value="1"/>
</dbReference>
<proteinExistence type="predicted"/>
<dbReference type="Pfam" id="PF00005">
    <property type="entry name" value="ABC_tran"/>
    <property type="match status" value="1"/>
</dbReference>
<dbReference type="PANTHER" id="PTHR42939">
    <property type="entry name" value="ABC TRANSPORTER ATP-BINDING PROTEIN ALBC-RELATED"/>
    <property type="match status" value="1"/>
</dbReference>
<evidence type="ECO:0000313" key="6">
    <source>
        <dbReference type="Proteomes" id="UP000198833"/>
    </source>
</evidence>
<dbReference type="PROSITE" id="PS50893">
    <property type="entry name" value="ABC_TRANSPORTER_2"/>
    <property type="match status" value="1"/>
</dbReference>
<evidence type="ECO:0000259" key="4">
    <source>
        <dbReference type="PROSITE" id="PS50893"/>
    </source>
</evidence>